<comment type="similarity">
    <text evidence="2 7">Belongs to the sodium:solute symporter (SSF) (TC 2.A.21) family.</text>
</comment>
<sequence length="485" mass="51958">MSSNTIALLVVVFYMVALISFSFYAKYAQAKKSKNSDSGESFLLANRSFGTVLVMVTIVGVALGANGTVGIAQNGYGFGISAGWYDGAFAIGIIITAFLFVKKLRSLNLSTISQIYGDYYGEKTRLVSSIGQLFMNFCIMIAQYIAGGAILSSLLPQYFTLSSGMLLSAIIFLAIASIGGMMSTGVTNIVNIGLLYVSVIIAVIYTIKGVGGIGPLMAGLPDREMFLHPIDGLGFGVFLSYLILFFVHVPTAQSTVQMIFAAKDEKAALRGYLIGGLMVLPFGFATALIGMAGRVMFPALENTAMALPAVIVTFPGAVAGIVLAGMWAADVSTATSLILGNSALFINDIYKPLKKDATQINEVKLSKVIGVIFTVLTLFCAFFVKFLLQFITMGLSLCVAYFIILIASLYFPKLCKRNSAILTLIASFIVVALWMTVPTFKGMFSHVIYPQLIICSLTFALVSVLDNTPAPFRKEATLTAENQMS</sequence>
<reference evidence="9 10" key="1">
    <citation type="submission" date="2020-11" db="EMBL/GenBank/DDBJ databases">
        <title>Fusibacter basophilias sp. nov.</title>
        <authorList>
            <person name="Qiu D."/>
        </authorList>
    </citation>
    <scope>NUCLEOTIDE SEQUENCE [LARGE SCALE GENOMIC DNA]</scope>
    <source>
        <strain evidence="9 10">Q10-2</strain>
    </source>
</reference>
<feature type="transmembrane region" description="Helical" evidence="8">
    <location>
        <begin position="443"/>
        <end position="465"/>
    </location>
</feature>
<dbReference type="InterPro" id="IPR050277">
    <property type="entry name" value="Sodium:Solute_Symporter"/>
</dbReference>
<evidence type="ECO:0000256" key="6">
    <source>
        <dbReference type="ARBA" id="ARBA00023136"/>
    </source>
</evidence>
<keyword evidence="10" id="KW-1185">Reference proteome</keyword>
<protein>
    <submittedName>
        <fullName evidence="9">Sodium:solute symporter family protein</fullName>
    </submittedName>
</protein>
<feature type="transmembrane region" description="Helical" evidence="8">
    <location>
        <begin position="194"/>
        <end position="218"/>
    </location>
</feature>
<keyword evidence="3" id="KW-0813">Transport</keyword>
<comment type="caution">
    <text evidence="9">The sequence shown here is derived from an EMBL/GenBank/DDBJ whole genome shotgun (WGS) entry which is preliminary data.</text>
</comment>
<dbReference type="InterPro" id="IPR038377">
    <property type="entry name" value="Na/Glc_symporter_sf"/>
</dbReference>
<evidence type="ECO:0000256" key="8">
    <source>
        <dbReference type="SAM" id="Phobius"/>
    </source>
</evidence>
<evidence type="ECO:0000256" key="5">
    <source>
        <dbReference type="ARBA" id="ARBA00022989"/>
    </source>
</evidence>
<gene>
    <name evidence="9" type="ORF">ISU02_16675</name>
</gene>
<dbReference type="Pfam" id="PF00474">
    <property type="entry name" value="SSF"/>
    <property type="match status" value="1"/>
</dbReference>
<dbReference type="PROSITE" id="PS50283">
    <property type="entry name" value="NA_SOLUT_SYMP_3"/>
    <property type="match status" value="1"/>
</dbReference>
<feature type="transmembrane region" description="Helical" evidence="8">
    <location>
        <begin position="161"/>
        <end position="182"/>
    </location>
</feature>
<dbReference type="PANTHER" id="PTHR48086:SF7">
    <property type="entry name" value="SODIUM-SOLUTE SYMPORTER-RELATED"/>
    <property type="match status" value="1"/>
</dbReference>
<evidence type="ECO:0000256" key="1">
    <source>
        <dbReference type="ARBA" id="ARBA00004141"/>
    </source>
</evidence>
<feature type="transmembrane region" description="Helical" evidence="8">
    <location>
        <begin position="365"/>
        <end position="384"/>
    </location>
</feature>
<evidence type="ECO:0000313" key="10">
    <source>
        <dbReference type="Proteomes" id="UP000614200"/>
    </source>
</evidence>
<dbReference type="Proteomes" id="UP000614200">
    <property type="component" value="Unassembled WGS sequence"/>
</dbReference>
<dbReference type="RefSeq" id="WP_194702988.1">
    <property type="nucleotide sequence ID" value="NZ_JADKNH010000010.1"/>
</dbReference>
<evidence type="ECO:0000256" key="7">
    <source>
        <dbReference type="RuleBase" id="RU362091"/>
    </source>
</evidence>
<evidence type="ECO:0000256" key="4">
    <source>
        <dbReference type="ARBA" id="ARBA00022692"/>
    </source>
</evidence>
<keyword evidence="6 8" id="KW-0472">Membrane</keyword>
<comment type="subcellular location">
    <subcellularLocation>
        <location evidence="1">Membrane</location>
        <topology evidence="1">Multi-pass membrane protein</topology>
    </subcellularLocation>
</comment>
<feature type="transmembrane region" description="Helical" evidence="8">
    <location>
        <begin position="305"/>
        <end position="329"/>
    </location>
</feature>
<feature type="transmembrane region" description="Helical" evidence="8">
    <location>
        <begin position="390"/>
        <end position="411"/>
    </location>
</feature>
<feature type="transmembrane region" description="Helical" evidence="8">
    <location>
        <begin position="84"/>
        <end position="101"/>
    </location>
</feature>
<keyword evidence="5 8" id="KW-1133">Transmembrane helix</keyword>
<feature type="transmembrane region" description="Helical" evidence="8">
    <location>
        <begin position="6"/>
        <end position="27"/>
    </location>
</feature>
<evidence type="ECO:0000313" key="9">
    <source>
        <dbReference type="EMBL" id="MBF4694750.1"/>
    </source>
</evidence>
<dbReference type="EMBL" id="JADKNH010000010">
    <property type="protein sequence ID" value="MBF4694750.1"/>
    <property type="molecule type" value="Genomic_DNA"/>
</dbReference>
<dbReference type="InterPro" id="IPR001734">
    <property type="entry name" value="Na/solute_symporter"/>
</dbReference>
<dbReference type="CDD" id="cd10322">
    <property type="entry name" value="SLC5sbd"/>
    <property type="match status" value="1"/>
</dbReference>
<accession>A0ABR9ZWC0</accession>
<feature type="transmembrane region" description="Helical" evidence="8">
    <location>
        <begin position="133"/>
        <end position="155"/>
    </location>
</feature>
<feature type="transmembrane region" description="Helical" evidence="8">
    <location>
        <begin position="272"/>
        <end position="293"/>
    </location>
</feature>
<keyword evidence="4 8" id="KW-0812">Transmembrane</keyword>
<dbReference type="PANTHER" id="PTHR48086">
    <property type="entry name" value="SODIUM/PROLINE SYMPORTER-RELATED"/>
    <property type="match status" value="1"/>
</dbReference>
<evidence type="ECO:0000256" key="3">
    <source>
        <dbReference type="ARBA" id="ARBA00022448"/>
    </source>
</evidence>
<dbReference type="Gene3D" id="1.20.1730.10">
    <property type="entry name" value="Sodium/glucose cotransporter"/>
    <property type="match status" value="1"/>
</dbReference>
<organism evidence="9 10">
    <name type="scientific">Fusibacter ferrireducens</name>
    <dbReference type="NCBI Taxonomy" id="2785058"/>
    <lineage>
        <taxon>Bacteria</taxon>
        <taxon>Bacillati</taxon>
        <taxon>Bacillota</taxon>
        <taxon>Clostridia</taxon>
        <taxon>Eubacteriales</taxon>
        <taxon>Eubacteriales Family XII. Incertae Sedis</taxon>
        <taxon>Fusibacter</taxon>
    </lineage>
</organism>
<feature type="transmembrane region" description="Helical" evidence="8">
    <location>
        <begin position="48"/>
        <end position="72"/>
    </location>
</feature>
<proteinExistence type="inferred from homology"/>
<feature type="transmembrane region" description="Helical" evidence="8">
    <location>
        <begin position="418"/>
        <end position="437"/>
    </location>
</feature>
<name>A0ABR9ZWC0_9FIRM</name>
<evidence type="ECO:0000256" key="2">
    <source>
        <dbReference type="ARBA" id="ARBA00006434"/>
    </source>
</evidence>